<name>A0A550C0L3_9AGAR</name>
<dbReference type="AlphaFoldDB" id="A0A550C0L3"/>
<evidence type="ECO:0008006" key="4">
    <source>
        <dbReference type="Google" id="ProtNLM"/>
    </source>
</evidence>
<dbReference type="EMBL" id="VDMD01000037">
    <property type="protein sequence ID" value="TRM58342.1"/>
    <property type="molecule type" value="Genomic_DNA"/>
</dbReference>
<keyword evidence="3" id="KW-1185">Reference proteome</keyword>
<sequence length="227" mass="26329">MQRAGRKEGRCRETRSVRRARARTRRMRADVSGFLYAGYHGALEVRRLDAEDILLHCMPQDVWERRPNTLRYLGCAELFYPKRPILPTDTERLMFYAPLVNKLSVGHPVDDIHDREREVGLSEEGYEAIVSVLPHPVFVNLRHLVWHTLCGGLSHIQQYLSPSLRSLTLKLSWDARPHISLLSDLADRCPFVTSFHLDTEFKSYDVEDNDELKILHSRLIRPGTFTP</sequence>
<protein>
    <recommendedName>
        <fullName evidence="4">F-box domain-containing protein</fullName>
    </recommendedName>
</protein>
<feature type="compositionally biased region" description="Basic and acidic residues" evidence="1">
    <location>
        <begin position="1"/>
        <end position="16"/>
    </location>
</feature>
<dbReference type="OrthoDB" id="2841072at2759"/>
<evidence type="ECO:0000256" key="1">
    <source>
        <dbReference type="SAM" id="MobiDB-lite"/>
    </source>
</evidence>
<dbReference type="Proteomes" id="UP000320762">
    <property type="component" value="Unassembled WGS sequence"/>
</dbReference>
<gene>
    <name evidence="2" type="ORF">BD626DRAFT_187274</name>
</gene>
<reference evidence="2 3" key="1">
    <citation type="journal article" date="2019" name="New Phytol.">
        <title>Comparative genomics reveals unique wood-decay strategies and fruiting body development in the Schizophyllaceae.</title>
        <authorList>
            <person name="Almasi E."/>
            <person name="Sahu N."/>
            <person name="Krizsan K."/>
            <person name="Balint B."/>
            <person name="Kovacs G.M."/>
            <person name="Kiss B."/>
            <person name="Cseklye J."/>
            <person name="Drula E."/>
            <person name="Henrissat B."/>
            <person name="Nagy I."/>
            <person name="Chovatia M."/>
            <person name="Adam C."/>
            <person name="LaButti K."/>
            <person name="Lipzen A."/>
            <person name="Riley R."/>
            <person name="Grigoriev I.V."/>
            <person name="Nagy L.G."/>
        </authorList>
    </citation>
    <scope>NUCLEOTIDE SEQUENCE [LARGE SCALE GENOMIC DNA]</scope>
    <source>
        <strain evidence="2 3">NL-1724</strain>
    </source>
</reference>
<comment type="caution">
    <text evidence="2">The sequence shown here is derived from an EMBL/GenBank/DDBJ whole genome shotgun (WGS) entry which is preliminary data.</text>
</comment>
<evidence type="ECO:0000313" key="2">
    <source>
        <dbReference type="EMBL" id="TRM58342.1"/>
    </source>
</evidence>
<evidence type="ECO:0000313" key="3">
    <source>
        <dbReference type="Proteomes" id="UP000320762"/>
    </source>
</evidence>
<accession>A0A550C0L3</accession>
<feature type="region of interest" description="Disordered" evidence="1">
    <location>
        <begin position="1"/>
        <end position="22"/>
    </location>
</feature>
<organism evidence="2 3">
    <name type="scientific">Schizophyllum amplum</name>
    <dbReference type="NCBI Taxonomy" id="97359"/>
    <lineage>
        <taxon>Eukaryota</taxon>
        <taxon>Fungi</taxon>
        <taxon>Dikarya</taxon>
        <taxon>Basidiomycota</taxon>
        <taxon>Agaricomycotina</taxon>
        <taxon>Agaricomycetes</taxon>
        <taxon>Agaricomycetidae</taxon>
        <taxon>Agaricales</taxon>
        <taxon>Schizophyllaceae</taxon>
        <taxon>Schizophyllum</taxon>
    </lineage>
</organism>
<proteinExistence type="predicted"/>